<dbReference type="GO" id="GO:0008299">
    <property type="term" value="P:isoprenoid biosynthetic process"/>
    <property type="evidence" value="ECO:0000318"/>
    <property type="project" value="GO_Central"/>
</dbReference>
<dbReference type="STRING" id="6412.T1FMY5"/>
<dbReference type="GO" id="GO:0006744">
    <property type="term" value="P:ubiquinone biosynthetic process"/>
    <property type="evidence" value="ECO:0000318"/>
    <property type="project" value="GO_Central"/>
</dbReference>
<reference evidence="23" key="3">
    <citation type="submission" date="2015-06" db="UniProtKB">
        <authorList>
            <consortium name="EnsemblMetazoa"/>
        </authorList>
    </citation>
    <scope>IDENTIFICATION</scope>
</reference>
<dbReference type="SFLD" id="SFLDS00005">
    <property type="entry name" value="Isoprenoid_Synthase_Type_I"/>
    <property type="match status" value="1"/>
</dbReference>
<dbReference type="HOGENOM" id="CLU_014015_1_2_1"/>
<evidence type="ECO:0000256" key="14">
    <source>
        <dbReference type="ARBA" id="ARBA00066510"/>
    </source>
</evidence>
<dbReference type="InParanoid" id="T1FMY5"/>
<dbReference type="FunCoup" id="T1FMY5">
    <property type="interactions" value="122"/>
</dbReference>
<evidence type="ECO:0000256" key="12">
    <source>
        <dbReference type="ARBA" id="ARBA00057934"/>
    </source>
</evidence>
<comment type="subcellular location">
    <subcellularLocation>
        <location evidence="2">Mitochondrion</location>
    </subcellularLocation>
</comment>
<evidence type="ECO:0000256" key="18">
    <source>
        <dbReference type="ARBA" id="ARBA00083689"/>
    </source>
</evidence>
<evidence type="ECO:0000256" key="13">
    <source>
        <dbReference type="ARBA" id="ARBA00064334"/>
    </source>
</evidence>
<evidence type="ECO:0000256" key="16">
    <source>
        <dbReference type="ARBA" id="ARBA00080324"/>
    </source>
</evidence>
<dbReference type="AlphaFoldDB" id="T1FMY5"/>
<evidence type="ECO:0000313" key="24">
    <source>
        <dbReference type="Proteomes" id="UP000015101"/>
    </source>
</evidence>
<dbReference type="KEGG" id="hro:HELRODRAFT_185542"/>
<dbReference type="Gene3D" id="1.10.600.10">
    <property type="entry name" value="Farnesyl Diphosphate Synthase"/>
    <property type="match status" value="1"/>
</dbReference>
<evidence type="ECO:0000256" key="3">
    <source>
        <dbReference type="ARBA" id="ARBA00006706"/>
    </source>
</evidence>
<evidence type="ECO:0000256" key="7">
    <source>
        <dbReference type="ARBA" id="ARBA00023098"/>
    </source>
</evidence>
<dbReference type="EC" id="2.5.1.91" evidence="14"/>
<gene>
    <name evidence="23" type="primary">20210184</name>
    <name evidence="22" type="ORF">HELRODRAFT_185542</name>
</gene>
<dbReference type="EMBL" id="KB096411">
    <property type="protein sequence ID" value="ESO05002.1"/>
    <property type="molecule type" value="Genomic_DNA"/>
</dbReference>
<dbReference type="PROSITE" id="PS00723">
    <property type="entry name" value="POLYPRENYL_SYNTHASE_1"/>
    <property type="match status" value="1"/>
</dbReference>
<dbReference type="SUPFAM" id="SSF48576">
    <property type="entry name" value="Terpenoid synthases"/>
    <property type="match status" value="1"/>
</dbReference>
<evidence type="ECO:0000256" key="1">
    <source>
        <dbReference type="ARBA" id="ARBA00001946"/>
    </source>
</evidence>
<evidence type="ECO:0000256" key="2">
    <source>
        <dbReference type="ARBA" id="ARBA00004173"/>
    </source>
</evidence>
<evidence type="ECO:0000256" key="5">
    <source>
        <dbReference type="ARBA" id="ARBA00022723"/>
    </source>
</evidence>
<reference evidence="22 24" key="2">
    <citation type="journal article" date="2013" name="Nature">
        <title>Insights into bilaterian evolution from three spiralian genomes.</title>
        <authorList>
            <person name="Simakov O."/>
            <person name="Marletaz F."/>
            <person name="Cho S.J."/>
            <person name="Edsinger-Gonzales E."/>
            <person name="Havlak P."/>
            <person name="Hellsten U."/>
            <person name="Kuo D.H."/>
            <person name="Larsson T."/>
            <person name="Lv J."/>
            <person name="Arendt D."/>
            <person name="Savage R."/>
            <person name="Osoegawa K."/>
            <person name="de Jong P."/>
            <person name="Grimwood J."/>
            <person name="Chapman J.A."/>
            <person name="Shapiro H."/>
            <person name="Aerts A."/>
            <person name="Otillar R.P."/>
            <person name="Terry A.Y."/>
            <person name="Boore J.L."/>
            <person name="Grigoriev I.V."/>
            <person name="Lindberg D.R."/>
            <person name="Seaver E.C."/>
            <person name="Weisblat D.A."/>
            <person name="Putnam N.H."/>
            <person name="Rokhsar D.S."/>
        </authorList>
    </citation>
    <scope>NUCLEOTIDE SEQUENCE</scope>
</reference>
<evidence type="ECO:0000256" key="20">
    <source>
        <dbReference type="RuleBase" id="RU004466"/>
    </source>
</evidence>
<evidence type="ECO:0000256" key="8">
    <source>
        <dbReference type="ARBA" id="ARBA00023128"/>
    </source>
</evidence>
<dbReference type="InterPro" id="IPR033749">
    <property type="entry name" value="Polyprenyl_synt_CS"/>
</dbReference>
<keyword evidence="5" id="KW-0479">Metal-binding</keyword>
<keyword evidence="7" id="KW-0443">Lipid metabolism</keyword>
<dbReference type="GO" id="GO:0004659">
    <property type="term" value="F:prenyltransferase activity"/>
    <property type="evidence" value="ECO:0000318"/>
    <property type="project" value="GO_Central"/>
</dbReference>
<reference evidence="24" key="1">
    <citation type="submission" date="2012-12" db="EMBL/GenBank/DDBJ databases">
        <authorList>
            <person name="Hellsten U."/>
            <person name="Grimwood J."/>
            <person name="Chapman J.A."/>
            <person name="Shapiro H."/>
            <person name="Aerts A."/>
            <person name="Otillar R.P."/>
            <person name="Terry A.Y."/>
            <person name="Boore J.L."/>
            <person name="Simakov O."/>
            <person name="Marletaz F."/>
            <person name="Cho S.-J."/>
            <person name="Edsinger-Gonzales E."/>
            <person name="Havlak P."/>
            <person name="Kuo D.-H."/>
            <person name="Larsson T."/>
            <person name="Lv J."/>
            <person name="Arendt D."/>
            <person name="Savage R."/>
            <person name="Osoegawa K."/>
            <person name="de Jong P."/>
            <person name="Lindberg D.R."/>
            <person name="Seaver E.C."/>
            <person name="Weisblat D.A."/>
            <person name="Putnam N.H."/>
            <person name="Grigoriev I.V."/>
            <person name="Rokhsar D.S."/>
        </authorList>
    </citation>
    <scope>NUCLEOTIDE SEQUENCE</scope>
</reference>
<dbReference type="eggNOG" id="KOG0776">
    <property type="taxonomic scope" value="Eukaryota"/>
</dbReference>
<dbReference type="GO" id="GO:0032476">
    <property type="term" value="C:polyprenyl diphosphate synthase complex"/>
    <property type="evidence" value="ECO:0000318"/>
    <property type="project" value="GO_Central"/>
</dbReference>
<evidence type="ECO:0000256" key="15">
    <source>
        <dbReference type="ARBA" id="ARBA00073240"/>
    </source>
</evidence>
<dbReference type="PANTHER" id="PTHR12001">
    <property type="entry name" value="GERANYLGERANYL PYROPHOSPHATE SYNTHASE"/>
    <property type="match status" value="1"/>
</dbReference>
<keyword evidence="4 20" id="KW-0808">Transferase</keyword>
<evidence type="ECO:0000256" key="6">
    <source>
        <dbReference type="ARBA" id="ARBA00022842"/>
    </source>
</evidence>
<dbReference type="CDD" id="cd00685">
    <property type="entry name" value="Trans_IPPS_HT"/>
    <property type="match status" value="1"/>
</dbReference>
<dbReference type="OrthoDB" id="9927103at2759"/>
<comment type="similarity">
    <text evidence="3 20">Belongs to the FPP/GGPP synthase family.</text>
</comment>
<dbReference type="GO" id="GO:0097269">
    <property type="term" value="F:all-trans-decaprenyl-diphosphate synthase activity"/>
    <property type="evidence" value="ECO:0007669"/>
    <property type="project" value="UniProtKB-EC"/>
</dbReference>
<dbReference type="InterPro" id="IPR008949">
    <property type="entry name" value="Isoprenoid_synthase_dom_sf"/>
</dbReference>
<accession>T1FMY5</accession>
<protein>
    <recommendedName>
        <fullName evidence="15">All trans-polyprenyl-diphosphate synthase PDSS1</fullName>
        <ecNumber evidence="14">2.5.1.91</ecNumber>
    </recommendedName>
    <alternativeName>
        <fullName evidence="18">All-trans-decaprenyl-diphosphate synthase subunit 1</fullName>
    </alternativeName>
    <alternativeName>
        <fullName evidence="16">Decaprenyl-diphosphate synthase subunit 1</fullName>
    </alternativeName>
    <alternativeName>
        <fullName evidence="17">Solanesyl-diphosphate synthase subunit 1</fullName>
    </alternativeName>
    <alternativeName>
        <fullName evidence="19">Trans-prenyltransferase 1</fullName>
    </alternativeName>
</protein>
<feature type="region of interest" description="Disordered" evidence="21">
    <location>
        <begin position="83"/>
        <end position="102"/>
    </location>
</feature>
<evidence type="ECO:0000256" key="9">
    <source>
        <dbReference type="ARBA" id="ARBA00023229"/>
    </source>
</evidence>
<dbReference type="Proteomes" id="UP000015101">
    <property type="component" value="Unassembled WGS sequence"/>
</dbReference>
<evidence type="ECO:0000256" key="4">
    <source>
        <dbReference type="ARBA" id="ARBA00022679"/>
    </source>
</evidence>
<evidence type="ECO:0000256" key="17">
    <source>
        <dbReference type="ARBA" id="ARBA00083184"/>
    </source>
</evidence>
<dbReference type="PANTHER" id="PTHR12001:SF69">
    <property type="entry name" value="ALL TRANS-POLYPRENYL-DIPHOSPHATE SYNTHASE PDSS1"/>
    <property type="match status" value="1"/>
</dbReference>
<evidence type="ECO:0000313" key="23">
    <source>
        <dbReference type="EnsemblMetazoa" id="HelroP185542"/>
    </source>
</evidence>
<organism evidence="23 24">
    <name type="scientific">Helobdella robusta</name>
    <name type="common">Californian leech</name>
    <dbReference type="NCBI Taxonomy" id="6412"/>
    <lineage>
        <taxon>Eukaryota</taxon>
        <taxon>Metazoa</taxon>
        <taxon>Spiralia</taxon>
        <taxon>Lophotrochozoa</taxon>
        <taxon>Annelida</taxon>
        <taxon>Clitellata</taxon>
        <taxon>Hirudinea</taxon>
        <taxon>Rhynchobdellida</taxon>
        <taxon>Glossiphoniidae</taxon>
        <taxon>Helobdella</taxon>
    </lineage>
</organism>
<comment type="subunit">
    <text evidence="13">Heterotetramer composed of 2 PDSS1/DPS1 and 2 PDSS2/DLP1 subunits.</text>
</comment>
<dbReference type="PROSITE" id="PS00444">
    <property type="entry name" value="POLYPRENYL_SYNTHASE_2"/>
    <property type="match status" value="1"/>
</dbReference>
<dbReference type="Pfam" id="PF00348">
    <property type="entry name" value="polyprenyl_synt"/>
    <property type="match status" value="1"/>
</dbReference>
<comment type="cofactor">
    <cofactor evidence="1">
        <name>Mg(2+)</name>
        <dbReference type="ChEBI" id="CHEBI:18420"/>
    </cofactor>
</comment>
<proteinExistence type="inferred from homology"/>
<dbReference type="InterPro" id="IPR000092">
    <property type="entry name" value="Polyprenyl_synt"/>
</dbReference>
<dbReference type="GO" id="GO:0046872">
    <property type="term" value="F:metal ion binding"/>
    <property type="evidence" value="ECO:0007669"/>
    <property type="project" value="UniProtKB-KW"/>
</dbReference>
<dbReference type="RefSeq" id="XP_009016935.1">
    <property type="nucleotide sequence ID" value="XM_009018687.1"/>
</dbReference>
<evidence type="ECO:0000256" key="19">
    <source>
        <dbReference type="ARBA" id="ARBA00084036"/>
    </source>
</evidence>
<comment type="catalytic activity">
    <reaction evidence="11">
        <text>7 isopentenyl diphosphate + (2E,6E)-farnesyl diphosphate = all-trans-decaprenyl diphosphate + 7 diphosphate</text>
        <dbReference type="Rhea" id="RHEA:27802"/>
        <dbReference type="ChEBI" id="CHEBI:33019"/>
        <dbReference type="ChEBI" id="CHEBI:60721"/>
        <dbReference type="ChEBI" id="CHEBI:128769"/>
        <dbReference type="ChEBI" id="CHEBI:175763"/>
        <dbReference type="EC" id="2.5.1.91"/>
    </reaction>
    <physiologicalReaction direction="left-to-right" evidence="11">
        <dbReference type="Rhea" id="RHEA:27803"/>
    </physiologicalReaction>
</comment>
<feature type="compositionally biased region" description="Polar residues" evidence="21">
    <location>
        <begin position="84"/>
        <end position="102"/>
    </location>
</feature>
<dbReference type="OMA" id="GKQMRPM"/>
<keyword evidence="8" id="KW-0496">Mitochondrion</keyword>
<dbReference type="GO" id="GO:0032478">
    <property type="term" value="C:heterotetrameric polyprenyl diphosphate synthase complex"/>
    <property type="evidence" value="ECO:0007669"/>
    <property type="project" value="UniProtKB-ARBA"/>
</dbReference>
<keyword evidence="6" id="KW-0460">Magnesium</keyword>
<sequence length="422" mass="47822">MNRILQRNVYLCRVCLLNANRNRSSITVTNSLTCFLNGQIRCASNNKIPARRLYSNWNSFSKKVTPATGKSWLLVNNHERRSYHASSSEDTSPQARQQQSNEDVIKFNSDDFKFIENDIKKELETSTLELKEISQYHFDGAGKYIRPMISILMSQACNRDHSRINSSQREVATIVEMIHTASLVHDDVIDASNLRRGKETAHHLWGQKKAILAGNYILSTASRKLARIGNVEVVQVLSQVLEDLVKGEFMQLGSKESDTERFNHYMKKTYKKTASLIANSCKAVAILADGDVDNMRDIAYQYGRNVGIAFQLIDDYLDFVANESSMGKPVCADLQLGLATAPVLYASMQFPELNSMIMRRFSRDGDVQEARRLVMLSNGVEYTKFLAKQHCQQAIECVEKLENSAAKRSLIDVTEKILKRTK</sequence>
<keyword evidence="9" id="KW-0414">Isoprene biosynthesis</keyword>
<evidence type="ECO:0000256" key="21">
    <source>
        <dbReference type="SAM" id="MobiDB-lite"/>
    </source>
</evidence>
<name>T1FMY5_HELRO</name>
<dbReference type="EMBL" id="AMQM01004017">
    <property type="status" value="NOT_ANNOTATED_CDS"/>
    <property type="molecule type" value="Genomic_DNA"/>
</dbReference>
<dbReference type="GO" id="GO:0005739">
    <property type="term" value="C:mitochondrion"/>
    <property type="evidence" value="ECO:0000318"/>
    <property type="project" value="GO_Central"/>
</dbReference>
<evidence type="ECO:0000313" key="22">
    <source>
        <dbReference type="EMBL" id="ESO05002.1"/>
    </source>
</evidence>
<evidence type="ECO:0000256" key="11">
    <source>
        <dbReference type="ARBA" id="ARBA00051100"/>
    </source>
</evidence>
<evidence type="ECO:0000256" key="10">
    <source>
        <dbReference type="ARBA" id="ARBA00050825"/>
    </source>
</evidence>
<dbReference type="GeneID" id="20210184"/>
<dbReference type="FunFam" id="1.10.600.10:FF:000011">
    <property type="entry name" value="Decaprenyl diphosphate synthase subunit 1"/>
    <property type="match status" value="1"/>
</dbReference>
<dbReference type="EnsemblMetazoa" id="HelroT185542">
    <property type="protein sequence ID" value="HelroP185542"/>
    <property type="gene ID" value="HelroG185542"/>
</dbReference>
<dbReference type="CTD" id="20210184"/>
<comment type="function">
    <text evidence="12">Heterotetrameric enzyme that catalyzes the condensation of farnesyl diphosphate (FPP), which acts as a primer, and isopentenyl diphosphate (IPP) to produce prenyl diphosphates of varying chain lengths and participates in the determination of the side chain of ubiquinone. Supplies nona and decaprenyl diphosphate, the precursors for the side chain of the isoprenoid quinones ubiquinone-9 (Q9)and ubiquinone-10 (Q10) respectively. The enzyme adds isopentenyl diphosphate molecules sequentially to farnesyl diphosphate with trans stereochemistry.</text>
</comment>
<keyword evidence="24" id="KW-1185">Reference proteome</keyword>
<comment type="catalytic activity">
    <reaction evidence="10">
        <text>6 isopentenyl diphosphate + (2E,6E)-farnesyl diphosphate = all-trans-nonaprenyl diphosphate + 6 diphosphate</text>
        <dbReference type="Rhea" id="RHEA:55364"/>
        <dbReference type="ChEBI" id="CHEBI:33019"/>
        <dbReference type="ChEBI" id="CHEBI:58391"/>
        <dbReference type="ChEBI" id="CHEBI:128769"/>
        <dbReference type="ChEBI" id="CHEBI:175763"/>
    </reaction>
    <physiologicalReaction direction="left-to-right" evidence="10">
        <dbReference type="Rhea" id="RHEA:55365"/>
    </physiologicalReaction>
</comment>